<keyword evidence="7" id="KW-1185">Reference proteome</keyword>
<dbReference type="Gene3D" id="3.40.50.2300">
    <property type="match status" value="2"/>
</dbReference>
<proteinExistence type="predicted"/>
<feature type="domain" description="HTH lacI-type" evidence="5">
    <location>
        <begin position="2"/>
        <end position="56"/>
    </location>
</feature>
<dbReference type="InterPro" id="IPR010982">
    <property type="entry name" value="Lambda_DNA-bd_dom_sf"/>
</dbReference>
<evidence type="ECO:0000313" key="6">
    <source>
        <dbReference type="EMBL" id="SUB59892.1"/>
    </source>
</evidence>
<dbReference type="Pfam" id="PF00532">
    <property type="entry name" value="Peripla_BP_1"/>
    <property type="match status" value="1"/>
</dbReference>
<evidence type="ECO:0000256" key="4">
    <source>
        <dbReference type="ARBA" id="ARBA00023163"/>
    </source>
</evidence>
<evidence type="ECO:0000256" key="2">
    <source>
        <dbReference type="ARBA" id="ARBA00023015"/>
    </source>
</evidence>
<gene>
    <name evidence="6" type="primary">rbsR_2</name>
    <name evidence="6" type="ORF">NCTC12872_01951</name>
</gene>
<dbReference type="PROSITE" id="PS50932">
    <property type="entry name" value="HTH_LACI_2"/>
    <property type="match status" value="1"/>
</dbReference>
<dbReference type="Gene3D" id="1.10.260.40">
    <property type="entry name" value="lambda repressor-like DNA-binding domains"/>
    <property type="match status" value="1"/>
</dbReference>
<evidence type="ECO:0000256" key="1">
    <source>
        <dbReference type="ARBA" id="ARBA00022491"/>
    </source>
</evidence>
<accession>A0A379CBZ3</accession>
<dbReference type="SUPFAM" id="SSF47413">
    <property type="entry name" value="lambda repressor-like DNA-binding domains"/>
    <property type="match status" value="1"/>
</dbReference>
<dbReference type="GO" id="GO:0000976">
    <property type="term" value="F:transcription cis-regulatory region binding"/>
    <property type="evidence" value="ECO:0007669"/>
    <property type="project" value="TreeGrafter"/>
</dbReference>
<reference evidence="6 7" key="1">
    <citation type="submission" date="2018-06" db="EMBL/GenBank/DDBJ databases">
        <authorList>
            <consortium name="Pathogen Informatics"/>
            <person name="Doyle S."/>
        </authorList>
    </citation>
    <scope>NUCLEOTIDE SEQUENCE [LARGE SCALE GENOMIC DNA]</scope>
    <source>
        <strain evidence="6 7">NCTC12872</strain>
    </source>
</reference>
<dbReference type="PANTHER" id="PTHR30146:SF151">
    <property type="entry name" value="HTH-TYPE TRANSCRIPTIONAL REPRESSOR CYTR"/>
    <property type="match status" value="1"/>
</dbReference>
<dbReference type="Pfam" id="PF00356">
    <property type="entry name" value="LacI"/>
    <property type="match status" value="1"/>
</dbReference>
<dbReference type="RefSeq" id="WP_115316338.1">
    <property type="nucleotide sequence ID" value="NZ_LWIF01000001.1"/>
</dbReference>
<dbReference type="GO" id="GO:0003700">
    <property type="term" value="F:DNA-binding transcription factor activity"/>
    <property type="evidence" value="ECO:0007669"/>
    <property type="project" value="TreeGrafter"/>
</dbReference>
<dbReference type="SMART" id="SM00354">
    <property type="entry name" value="HTH_LACI"/>
    <property type="match status" value="1"/>
</dbReference>
<evidence type="ECO:0000259" key="5">
    <source>
        <dbReference type="PROSITE" id="PS50932"/>
    </source>
</evidence>
<sequence>MASLKQVAELAGVSLMTVSRALNHPEKLSEKTYNHVKKAIDELNYVPNFSAKNIRGSTGKTIGILSLGTATTPFSVEIILAIEKTVRQHGWHSFVINTFEDDEQEMEQAAERLLSYRPAGIIVARNGLKEVKIPQKLRNIPIVLSNCVTNDIDVASYIPNDFQGQFDLTELLVKKGYKKPLCMYIPEMAIAAKERKNGFEKAWFNQANPQTPEQHFMIGTPHTYENGAKPLERLLASNPEKLDFDIIVCGNDRIAFLVYQLLLGRGFRIPEDVAVVGYDNMVGVTHLFQPALTTVQLPHYEMGKQAALHFIEGRVTKEDTLIDCPLIAGESC</sequence>
<protein>
    <submittedName>
        <fullName evidence="6">Ribose operon repressor</fullName>
    </submittedName>
</protein>
<dbReference type="InterPro" id="IPR001761">
    <property type="entry name" value="Peripla_BP/Lac1_sug-bd_dom"/>
</dbReference>
<organism evidence="6 7">
    <name type="scientific">Phocoenobacter uteri</name>
    <dbReference type="NCBI Taxonomy" id="146806"/>
    <lineage>
        <taxon>Bacteria</taxon>
        <taxon>Pseudomonadati</taxon>
        <taxon>Pseudomonadota</taxon>
        <taxon>Gammaproteobacteria</taxon>
        <taxon>Pasteurellales</taxon>
        <taxon>Pasteurellaceae</taxon>
        <taxon>Phocoenobacter</taxon>
    </lineage>
</organism>
<dbReference type="CDD" id="cd06288">
    <property type="entry name" value="PBP1_sucrose_transcription_regulator"/>
    <property type="match status" value="1"/>
</dbReference>
<keyword evidence="3" id="KW-0238">DNA-binding</keyword>
<name>A0A379CBZ3_9PAST</name>
<evidence type="ECO:0000256" key="3">
    <source>
        <dbReference type="ARBA" id="ARBA00023125"/>
    </source>
</evidence>
<evidence type="ECO:0000313" key="7">
    <source>
        <dbReference type="Proteomes" id="UP000255417"/>
    </source>
</evidence>
<dbReference type="InterPro" id="IPR000843">
    <property type="entry name" value="HTH_LacI"/>
</dbReference>
<dbReference type="Proteomes" id="UP000255417">
    <property type="component" value="Unassembled WGS sequence"/>
</dbReference>
<dbReference type="PANTHER" id="PTHR30146">
    <property type="entry name" value="LACI-RELATED TRANSCRIPTIONAL REPRESSOR"/>
    <property type="match status" value="1"/>
</dbReference>
<dbReference type="AlphaFoldDB" id="A0A379CBZ3"/>
<keyword evidence="2" id="KW-0805">Transcription regulation</keyword>
<dbReference type="EMBL" id="UGTA01000001">
    <property type="protein sequence ID" value="SUB59892.1"/>
    <property type="molecule type" value="Genomic_DNA"/>
</dbReference>
<keyword evidence="4" id="KW-0804">Transcription</keyword>
<dbReference type="OrthoDB" id="9798934at2"/>
<keyword evidence="1" id="KW-0678">Repressor</keyword>
<dbReference type="SUPFAM" id="SSF53822">
    <property type="entry name" value="Periplasmic binding protein-like I"/>
    <property type="match status" value="1"/>
</dbReference>
<dbReference type="CDD" id="cd01392">
    <property type="entry name" value="HTH_LacI"/>
    <property type="match status" value="1"/>
</dbReference>
<dbReference type="InterPro" id="IPR028082">
    <property type="entry name" value="Peripla_BP_I"/>
</dbReference>